<dbReference type="RefSeq" id="WP_188582977.1">
    <property type="nucleotide sequence ID" value="NZ_BMDZ01000119.1"/>
</dbReference>
<dbReference type="EMBL" id="BMDZ01000119">
    <property type="protein sequence ID" value="GGB62599.1"/>
    <property type="molecule type" value="Genomic_DNA"/>
</dbReference>
<dbReference type="Gene3D" id="3.40.190.170">
    <property type="entry name" value="Bacterial extracellular solute-binding protein, family 7"/>
    <property type="match status" value="1"/>
</dbReference>
<comment type="caution">
    <text evidence="3">The sequence shown here is derived from an EMBL/GenBank/DDBJ whole genome shotgun (WGS) entry which is preliminary data.</text>
</comment>
<dbReference type="Proteomes" id="UP000603352">
    <property type="component" value="Unassembled WGS sequence"/>
</dbReference>
<keyword evidence="4" id="KW-1185">Reference proteome</keyword>
<keyword evidence="1 2" id="KW-0732">Signal</keyword>
<evidence type="ECO:0000313" key="3">
    <source>
        <dbReference type="EMBL" id="GGB62599.1"/>
    </source>
</evidence>
<accession>A0ABQ1JAL8</accession>
<evidence type="ECO:0000256" key="2">
    <source>
        <dbReference type="SAM" id="SignalP"/>
    </source>
</evidence>
<evidence type="ECO:0000313" key="4">
    <source>
        <dbReference type="Proteomes" id="UP000603352"/>
    </source>
</evidence>
<evidence type="ECO:0000256" key="1">
    <source>
        <dbReference type="ARBA" id="ARBA00022729"/>
    </source>
</evidence>
<dbReference type="PANTHER" id="PTHR33376:SF15">
    <property type="entry name" value="BLL6794 PROTEIN"/>
    <property type="match status" value="1"/>
</dbReference>
<reference evidence="4" key="1">
    <citation type="journal article" date="2019" name="Int. J. Syst. Evol. Microbiol.">
        <title>The Global Catalogue of Microorganisms (GCM) 10K type strain sequencing project: providing services to taxonomists for standard genome sequencing and annotation.</title>
        <authorList>
            <consortium name="The Broad Institute Genomics Platform"/>
            <consortium name="The Broad Institute Genome Sequencing Center for Infectious Disease"/>
            <person name="Wu L."/>
            <person name="Ma J."/>
        </authorList>
    </citation>
    <scope>NUCLEOTIDE SEQUENCE [LARGE SCALE GENOMIC DNA]</scope>
    <source>
        <strain evidence="4">CGMCC 1.10188</strain>
    </source>
</reference>
<dbReference type="InterPro" id="IPR038404">
    <property type="entry name" value="TRAP_DctP_sf"/>
</dbReference>
<dbReference type="PANTHER" id="PTHR33376">
    <property type="match status" value="1"/>
</dbReference>
<dbReference type="InterPro" id="IPR018389">
    <property type="entry name" value="DctP_fam"/>
</dbReference>
<proteinExistence type="predicted"/>
<feature type="chain" id="PRO_5046612508" evidence="2">
    <location>
        <begin position="26"/>
        <end position="346"/>
    </location>
</feature>
<gene>
    <name evidence="3" type="ORF">GCM10011505_49010</name>
</gene>
<organism evidence="3 4">
    <name type="scientific">Tistrella bauzanensis</name>
    <dbReference type="NCBI Taxonomy" id="657419"/>
    <lineage>
        <taxon>Bacteria</taxon>
        <taxon>Pseudomonadati</taxon>
        <taxon>Pseudomonadota</taxon>
        <taxon>Alphaproteobacteria</taxon>
        <taxon>Geminicoccales</taxon>
        <taxon>Geminicoccaceae</taxon>
        <taxon>Tistrella</taxon>
    </lineage>
</organism>
<dbReference type="NCBIfam" id="NF037995">
    <property type="entry name" value="TRAP_S1"/>
    <property type="match status" value="1"/>
</dbReference>
<protein>
    <submittedName>
        <fullName evidence="3">C4-dicarboxylate ABC transporter substrate-binding protein</fullName>
    </submittedName>
</protein>
<name>A0ABQ1JAL8_9PROT</name>
<dbReference type="CDD" id="cd13666">
    <property type="entry name" value="PBP2_TRAP_DctP_like_1"/>
    <property type="match status" value="1"/>
</dbReference>
<sequence length="346" mass="37475">MKTSVTTAAMACVLALGLPASEAAARTSLSLTQYGPDRGWQADLLKAYAERVREASGGELDIRITFGGALIAAKDVLRGVGDGVADLGSFIAVYTPAELFNYRVGDLPVGSTDPWVGNASMMELVRTNPVVKGEFDAQNTVLLANSTTTEVVLICKEPLTSLDQLDGMKIRANPPHSLAFETFGAVMVSVTTPDVYQALDRGLIACAQTYVPTILPYRQYEVAPHVTMLDFGQNLAFGLVMNKRKFERLTPALQMVLVQAGEAYSVDYARYSLESFNQIKTELASDHGVTFHTLPDADHDRLTAAGQDTVEAFLDRGDPGVLQQFQALQKAYAAELQANGYPWARQ</sequence>
<feature type="signal peptide" evidence="2">
    <location>
        <begin position="1"/>
        <end position="25"/>
    </location>
</feature>
<dbReference type="Pfam" id="PF03480">
    <property type="entry name" value="DctP"/>
    <property type="match status" value="1"/>
</dbReference>